<protein>
    <submittedName>
        <fullName evidence="1">Polyketide cyclase</fullName>
    </submittedName>
</protein>
<dbReference type="AlphaFoldDB" id="A0A1C1A3M4"/>
<organism evidence="1 2">
    <name type="scientific">Paenibacillus pectinilyticus</name>
    <dbReference type="NCBI Taxonomy" id="512399"/>
    <lineage>
        <taxon>Bacteria</taxon>
        <taxon>Bacillati</taxon>
        <taxon>Bacillota</taxon>
        <taxon>Bacilli</taxon>
        <taxon>Bacillales</taxon>
        <taxon>Paenibacillaceae</taxon>
        <taxon>Paenibacillus</taxon>
    </lineage>
</organism>
<dbReference type="Gene3D" id="3.10.450.50">
    <property type="match status" value="1"/>
</dbReference>
<dbReference type="EMBL" id="LYPC01000014">
    <property type="protein sequence ID" value="OCT15080.1"/>
    <property type="molecule type" value="Genomic_DNA"/>
</dbReference>
<reference evidence="2" key="1">
    <citation type="submission" date="2016-05" db="EMBL/GenBank/DDBJ databases">
        <title>Paenibacillus oryzae. sp. nov., isolated from the rice root.</title>
        <authorList>
            <person name="Zhang J."/>
            <person name="Zhang X."/>
        </authorList>
    </citation>
    <scope>NUCLEOTIDE SEQUENCE [LARGE SCALE GENOMIC DNA]</scope>
    <source>
        <strain evidence="2">KCTC13222</strain>
    </source>
</reference>
<dbReference type="OrthoDB" id="1928996at2"/>
<comment type="caution">
    <text evidence="1">The sequence shown here is derived from an EMBL/GenBank/DDBJ whole genome shotgun (WGS) entry which is preliminary data.</text>
</comment>
<proteinExistence type="predicted"/>
<dbReference type="Proteomes" id="UP000093309">
    <property type="component" value="Unassembled WGS sequence"/>
</dbReference>
<dbReference type="RefSeq" id="WP_065851990.1">
    <property type="nucleotide sequence ID" value="NZ_LYPC01000014.1"/>
</dbReference>
<dbReference type="STRING" id="512399.A8709_13285"/>
<accession>A0A1C1A3M4</accession>
<keyword evidence="2" id="KW-1185">Reference proteome</keyword>
<dbReference type="InterPro" id="IPR032710">
    <property type="entry name" value="NTF2-like_dom_sf"/>
</dbReference>
<name>A0A1C1A3M4_9BACL</name>
<dbReference type="SUPFAM" id="SSF54427">
    <property type="entry name" value="NTF2-like"/>
    <property type="match status" value="1"/>
</dbReference>
<evidence type="ECO:0000313" key="1">
    <source>
        <dbReference type="EMBL" id="OCT15080.1"/>
    </source>
</evidence>
<gene>
    <name evidence="1" type="ORF">A8709_13285</name>
</gene>
<evidence type="ECO:0000313" key="2">
    <source>
        <dbReference type="Proteomes" id="UP000093309"/>
    </source>
</evidence>
<sequence length="122" mass="13894">MDNLNQYFDLFDQSRTDANAMERLLQLFTPDAEIVLNGATRFGFDDFIKAFYTNNADVKHIWESWEPRQDGSYVSNWAVCGKTVAGKVYALTGIDIAKLDDDGKIKYLENVPNDKNALKNYA</sequence>